<protein>
    <recommendedName>
        <fullName evidence="3">DUF3800 domain-containing protein</fullName>
    </recommendedName>
</protein>
<accession>A0A6B3QJB1</accession>
<evidence type="ECO:0000313" key="2">
    <source>
        <dbReference type="EMBL" id="NEV88196.1"/>
    </source>
</evidence>
<sequence>MHAARPYTVPDAPETGTIALCDESMRRDTATSGVYLLSSVIVPLGALPAVRERMTGLRLPGQRKKLHWRDESAARRALAADGLAALDADIVIATWCGMSQDKQERARRKALETLLLDLARRSVRRALFESRGPDRDRADVASLAGLRRSGILPPSLRVHHAPGGDEHALWAADIAAGAYNAAMGGTCAHWEKALEGSKGTVLPCGACGTPHTLRPRSGRIPAEKARRPGVRRPADGLAPLPAPPGVGNTSTLPPRPPGVKRKVSHE</sequence>
<dbReference type="RefSeq" id="WP_164458847.1">
    <property type="nucleotide sequence ID" value="NZ_JAAIFS010000003.1"/>
</dbReference>
<comment type="caution">
    <text evidence="2">The sequence shown here is derived from an EMBL/GenBank/DDBJ whole genome shotgun (WGS) entry which is preliminary data.</text>
</comment>
<evidence type="ECO:0000256" key="1">
    <source>
        <dbReference type="SAM" id="MobiDB-lite"/>
    </source>
</evidence>
<reference evidence="2" key="1">
    <citation type="journal article" date="2020" name="Microorganisms">
        <title>Isolation, Genomic and Metabolomic Characterization of Streptomyces tendae VITAKN with Quorum Sensing Inhibitory Activity from Southern India.</title>
        <authorList>
            <person name="Ishaque N.M."/>
            <person name="Burgsdorf I."/>
            <person name="Limlingan Malit J.J."/>
            <person name="Saha S."/>
            <person name="Teta R."/>
            <person name="Ewe D."/>
            <person name="Kannabiran K."/>
            <person name="Hrouzek P."/>
            <person name="Steindler L."/>
            <person name="Costantino V."/>
            <person name="Saurav K."/>
        </authorList>
    </citation>
    <scope>NUCLEOTIDE SEQUENCE</scope>
    <source>
        <strain evidence="2">VITAKN</strain>
    </source>
</reference>
<feature type="region of interest" description="Disordered" evidence="1">
    <location>
        <begin position="210"/>
        <end position="266"/>
    </location>
</feature>
<name>A0A6B3QJB1_STRTE</name>
<organism evidence="2">
    <name type="scientific">Streptomyces tendae</name>
    <dbReference type="NCBI Taxonomy" id="1932"/>
    <lineage>
        <taxon>Bacteria</taxon>
        <taxon>Bacillati</taxon>
        <taxon>Actinomycetota</taxon>
        <taxon>Actinomycetes</taxon>
        <taxon>Kitasatosporales</taxon>
        <taxon>Streptomycetaceae</taxon>
        <taxon>Streptomyces</taxon>
    </lineage>
</organism>
<gene>
    <name evidence="2" type="ORF">GUR47_16180</name>
</gene>
<dbReference type="AlphaFoldDB" id="A0A6B3QJB1"/>
<proteinExistence type="predicted"/>
<evidence type="ECO:0008006" key="3">
    <source>
        <dbReference type="Google" id="ProtNLM"/>
    </source>
</evidence>
<dbReference type="EMBL" id="JAAIFS010000003">
    <property type="protein sequence ID" value="NEV88196.1"/>
    <property type="molecule type" value="Genomic_DNA"/>
</dbReference>